<organism evidence="2 3">
    <name type="scientific">Cryptolaemus montrouzieri</name>
    <dbReference type="NCBI Taxonomy" id="559131"/>
    <lineage>
        <taxon>Eukaryota</taxon>
        <taxon>Metazoa</taxon>
        <taxon>Ecdysozoa</taxon>
        <taxon>Arthropoda</taxon>
        <taxon>Hexapoda</taxon>
        <taxon>Insecta</taxon>
        <taxon>Pterygota</taxon>
        <taxon>Neoptera</taxon>
        <taxon>Endopterygota</taxon>
        <taxon>Coleoptera</taxon>
        <taxon>Polyphaga</taxon>
        <taxon>Cucujiformia</taxon>
        <taxon>Coccinelloidea</taxon>
        <taxon>Coccinellidae</taxon>
        <taxon>Scymninae</taxon>
        <taxon>Scymnini</taxon>
        <taxon>Cryptolaemus</taxon>
    </lineage>
</organism>
<dbReference type="EMBL" id="JABFTP020000001">
    <property type="protein sequence ID" value="KAL3265815.1"/>
    <property type="molecule type" value="Genomic_DNA"/>
</dbReference>
<sequence>MQRHHQNTYVMVDFHIDVKAYSGYRKRLVNIMNSFGLTQEIKEFTRITESLRTIVDILFTDEPSIEAVIHRAPKWSDHDLINFESGGASQDNNRDDEVPTQFGGSAERIEKAEEQSSACKLSHFYRTLSMKKPQ</sequence>
<name>A0ABD2MHK0_9CUCU</name>
<evidence type="ECO:0000313" key="3">
    <source>
        <dbReference type="Proteomes" id="UP001516400"/>
    </source>
</evidence>
<accession>A0ABD2MHK0</accession>
<dbReference type="AlphaFoldDB" id="A0ABD2MHK0"/>
<protein>
    <submittedName>
        <fullName evidence="2">Uncharacterized protein</fullName>
    </submittedName>
</protein>
<reference evidence="2 3" key="1">
    <citation type="journal article" date="2021" name="BMC Biol.">
        <title>Horizontally acquired antibacterial genes associated with adaptive radiation of ladybird beetles.</title>
        <authorList>
            <person name="Li H.S."/>
            <person name="Tang X.F."/>
            <person name="Huang Y.H."/>
            <person name="Xu Z.Y."/>
            <person name="Chen M.L."/>
            <person name="Du X.Y."/>
            <person name="Qiu B.Y."/>
            <person name="Chen P.T."/>
            <person name="Zhang W."/>
            <person name="Slipinski A."/>
            <person name="Escalona H.E."/>
            <person name="Waterhouse R.M."/>
            <person name="Zwick A."/>
            <person name="Pang H."/>
        </authorList>
    </citation>
    <scope>NUCLEOTIDE SEQUENCE [LARGE SCALE GENOMIC DNA]</scope>
    <source>
        <strain evidence="2">SYSU2018</strain>
    </source>
</reference>
<proteinExistence type="predicted"/>
<dbReference type="Proteomes" id="UP001516400">
    <property type="component" value="Unassembled WGS sequence"/>
</dbReference>
<evidence type="ECO:0000313" key="2">
    <source>
        <dbReference type="EMBL" id="KAL3265815.1"/>
    </source>
</evidence>
<gene>
    <name evidence="2" type="ORF">HHI36_010012</name>
</gene>
<keyword evidence="3" id="KW-1185">Reference proteome</keyword>
<comment type="caution">
    <text evidence="2">The sequence shown here is derived from an EMBL/GenBank/DDBJ whole genome shotgun (WGS) entry which is preliminary data.</text>
</comment>
<feature type="region of interest" description="Disordered" evidence="1">
    <location>
        <begin position="81"/>
        <end position="109"/>
    </location>
</feature>
<evidence type="ECO:0000256" key="1">
    <source>
        <dbReference type="SAM" id="MobiDB-lite"/>
    </source>
</evidence>